<keyword evidence="1" id="KW-0812">Transmembrane</keyword>
<reference evidence="2 3" key="1">
    <citation type="submission" date="2019-12" db="EMBL/GenBank/DDBJ databases">
        <title>Genomic-based taxomic classification of the family Erythrobacteraceae.</title>
        <authorList>
            <person name="Xu L."/>
        </authorList>
    </citation>
    <scope>NUCLEOTIDE SEQUENCE [LARGE SCALE GENOMIC DNA]</scope>
    <source>
        <strain evidence="2 3">DSM 18604</strain>
    </source>
</reference>
<protein>
    <submittedName>
        <fullName evidence="2">Uncharacterized protein</fullName>
    </submittedName>
</protein>
<dbReference type="Proteomes" id="UP000460561">
    <property type="component" value="Unassembled WGS sequence"/>
</dbReference>
<keyword evidence="3" id="KW-1185">Reference proteome</keyword>
<organism evidence="2 3">
    <name type="scientific">Altericroceibacterium indicum</name>
    <dbReference type="NCBI Taxonomy" id="374177"/>
    <lineage>
        <taxon>Bacteria</taxon>
        <taxon>Pseudomonadati</taxon>
        <taxon>Pseudomonadota</taxon>
        <taxon>Alphaproteobacteria</taxon>
        <taxon>Sphingomonadales</taxon>
        <taxon>Erythrobacteraceae</taxon>
        <taxon>Altericroceibacterium</taxon>
    </lineage>
</organism>
<proteinExistence type="predicted"/>
<evidence type="ECO:0000313" key="3">
    <source>
        <dbReference type="Proteomes" id="UP000460561"/>
    </source>
</evidence>
<gene>
    <name evidence="2" type="ORF">GRI39_02085</name>
</gene>
<keyword evidence="1" id="KW-0472">Membrane</keyword>
<name>A0A845A8E7_9SPHN</name>
<dbReference type="AlphaFoldDB" id="A0A845A8E7"/>
<comment type="caution">
    <text evidence="2">The sequence shown here is derived from an EMBL/GenBank/DDBJ whole genome shotgun (WGS) entry which is preliminary data.</text>
</comment>
<accession>A0A845A8E7</accession>
<dbReference type="RefSeq" id="WP_160738031.1">
    <property type="nucleotide sequence ID" value="NZ_WTYQ01000001.1"/>
</dbReference>
<evidence type="ECO:0000313" key="2">
    <source>
        <dbReference type="EMBL" id="MXP24836.1"/>
    </source>
</evidence>
<sequence length="101" mass="11103">MLLLDIAFSTAGGAAVGAVVYHSYARLIFKKHADQILDLGLRNGDLHVQLLATKTRLRQMAEKADQLEGFKESVLTQRQNALAKAVAANKARAMKKRRSVN</sequence>
<keyword evidence="1" id="KW-1133">Transmembrane helix</keyword>
<evidence type="ECO:0000256" key="1">
    <source>
        <dbReference type="SAM" id="Phobius"/>
    </source>
</evidence>
<dbReference type="EMBL" id="WTYQ01000001">
    <property type="protein sequence ID" value="MXP24836.1"/>
    <property type="molecule type" value="Genomic_DNA"/>
</dbReference>
<feature type="transmembrane region" description="Helical" evidence="1">
    <location>
        <begin position="6"/>
        <end position="24"/>
    </location>
</feature>